<keyword evidence="1" id="KW-0472">Membrane</keyword>
<keyword evidence="1" id="KW-0812">Transmembrane</keyword>
<keyword evidence="1" id="KW-1133">Transmembrane helix</keyword>
<evidence type="ECO:0000313" key="3">
    <source>
        <dbReference type="EMBL" id="GLU50312.1"/>
    </source>
</evidence>
<organism evidence="3 4">
    <name type="scientific">Nocardiopsis ansamitocini</name>
    <dbReference type="NCBI Taxonomy" id="1670832"/>
    <lineage>
        <taxon>Bacteria</taxon>
        <taxon>Bacillati</taxon>
        <taxon>Actinomycetota</taxon>
        <taxon>Actinomycetes</taxon>
        <taxon>Streptosporangiales</taxon>
        <taxon>Nocardiopsidaceae</taxon>
        <taxon>Nocardiopsis</taxon>
    </lineage>
</organism>
<feature type="chain" id="PRO_5040933456" evidence="2">
    <location>
        <begin position="32"/>
        <end position="67"/>
    </location>
</feature>
<dbReference type="RefSeq" id="WP_285761842.1">
    <property type="nucleotide sequence ID" value="NZ_BSQG01000013.1"/>
</dbReference>
<dbReference type="EMBL" id="BSQG01000013">
    <property type="protein sequence ID" value="GLU50312.1"/>
    <property type="molecule type" value="Genomic_DNA"/>
</dbReference>
<reference evidence="3" key="1">
    <citation type="submission" date="2023-02" db="EMBL/GenBank/DDBJ databases">
        <title>Nocardiopsis ansamitocini NBRC 112285.</title>
        <authorList>
            <person name="Ichikawa N."/>
            <person name="Sato H."/>
            <person name="Tonouchi N."/>
        </authorList>
    </citation>
    <scope>NUCLEOTIDE SEQUENCE</scope>
    <source>
        <strain evidence="3">NBRC 112285</strain>
    </source>
</reference>
<sequence length="67" mass="6552">MRTIYRRTLAVGVSGLFASALLLGASAPAQAAAPPAQGSASSSGLLGGLFGGGGLISIFIGNYQINN</sequence>
<keyword evidence="2" id="KW-0732">Signal</keyword>
<dbReference type="Proteomes" id="UP001165092">
    <property type="component" value="Unassembled WGS sequence"/>
</dbReference>
<feature type="signal peptide" evidence="2">
    <location>
        <begin position="1"/>
        <end position="31"/>
    </location>
</feature>
<dbReference type="PROSITE" id="PS51318">
    <property type="entry name" value="TAT"/>
    <property type="match status" value="1"/>
</dbReference>
<feature type="transmembrane region" description="Helical" evidence="1">
    <location>
        <begin position="41"/>
        <end position="63"/>
    </location>
</feature>
<evidence type="ECO:0000313" key="4">
    <source>
        <dbReference type="Proteomes" id="UP001165092"/>
    </source>
</evidence>
<accession>A0A9W6UL29</accession>
<keyword evidence="4" id="KW-1185">Reference proteome</keyword>
<protein>
    <submittedName>
        <fullName evidence="3">Uncharacterized protein</fullName>
    </submittedName>
</protein>
<dbReference type="InterPro" id="IPR006311">
    <property type="entry name" value="TAT_signal"/>
</dbReference>
<evidence type="ECO:0000256" key="1">
    <source>
        <dbReference type="SAM" id="Phobius"/>
    </source>
</evidence>
<name>A0A9W6UL29_9ACTN</name>
<proteinExistence type="predicted"/>
<gene>
    <name evidence="3" type="ORF">Nans01_46630</name>
</gene>
<dbReference type="AlphaFoldDB" id="A0A9W6UL29"/>
<evidence type="ECO:0000256" key="2">
    <source>
        <dbReference type="SAM" id="SignalP"/>
    </source>
</evidence>
<comment type="caution">
    <text evidence="3">The sequence shown here is derived from an EMBL/GenBank/DDBJ whole genome shotgun (WGS) entry which is preliminary data.</text>
</comment>